<dbReference type="Proteomes" id="UP001143309">
    <property type="component" value="Unassembled WGS sequence"/>
</dbReference>
<reference evidence="2" key="2">
    <citation type="submission" date="2023-01" db="EMBL/GenBank/DDBJ databases">
        <authorList>
            <person name="Sun Q."/>
            <person name="Evtushenko L."/>
        </authorList>
    </citation>
    <scope>NUCLEOTIDE SEQUENCE</scope>
    <source>
        <strain evidence="2">VKM B-2748</strain>
    </source>
</reference>
<proteinExistence type="predicted"/>
<feature type="signal peptide" evidence="1">
    <location>
        <begin position="1"/>
        <end position="35"/>
    </location>
</feature>
<keyword evidence="1" id="KW-0732">Signal</keyword>
<sequence>MALLASGALRAPYGISALFLVILSAFVACAVPALAQGPNDPPPGGRASSTPSASDLGMALMSAVVRADGTLARGEGVESSAVVGLSHQYEVIFGRDVTACAYTVDIGGFEPFGIPPKGVAAVIGRAGNVRGVYVETFRVDGAELPLGFHVLVFCGR</sequence>
<comment type="caution">
    <text evidence="2">The sequence shown here is derived from an EMBL/GenBank/DDBJ whole genome shotgun (WGS) entry which is preliminary data.</text>
</comment>
<dbReference type="AlphaFoldDB" id="A0A9W6N876"/>
<evidence type="ECO:0000313" key="3">
    <source>
        <dbReference type="Proteomes" id="UP001143309"/>
    </source>
</evidence>
<protein>
    <submittedName>
        <fullName evidence="2">Uncharacterized protein</fullName>
    </submittedName>
</protein>
<dbReference type="RefSeq" id="WP_271201730.1">
    <property type="nucleotide sequence ID" value="NZ_BSFL01000003.1"/>
</dbReference>
<feature type="chain" id="PRO_5040743998" evidence="1">
    <location>
        <begin position="36"/>
        <end position="156"/>
    </location>
</feature>
<evidence type="ECO:0000256" key="1">
    <source>
        <dbReference type="SAM" id="SignalP"/>
    </source>
</evidence>
<name>A0A9W6N876_9HYPH</name>
<evidence type="ECO:0000313" key="2">
    <source>
        <dbReference type="EMBL" id="GLK81268.1"/>
    </source>
</evidence>
<organism evidence="2 3">
    <name type="scientific">Methylopila turkensis</name>
    <dbReference type="NCBI Taxonomy" id="1437816"/>
    <lineage>
        <taxon>Bacteria</taxon>
        <taxon>Pseudomonadati</taxon>
        <taxon>Pseudomonadota</taxon>
        <taxon>Alphaproteobacteria</taxon>
        <taxon>Hyphomicrobiales</taxon>
        <taxon>Methylopilaceae</taxon>
        <taxon>Methylopila</taxon>
    </lineage>
</organism>
<gene>
    <name evidence="2" type="ORF">GCM10008174_30090</name>
</gene>
<accession>A0A9W6N876</accession>
<reference evidence="2" key="1">
    <citation type="journal article" date="2014" name="Int. J. Syst. Evol. Microbiol.">
        <title>Complete genome sequence of Corynebacterium casei LMG S-19264T (=DSM 44701T), isolated from a smear-ripened cheese.</title>
        <authorList>
            <consortium name="US DOE Joint Genome Institute (JGI-PGF)"/>
            <person name="Walter F."/>
            <person name="Albersmeier A."/>
            <person name="Kalinowski J."/>
            <person name="Ruckert C."/>
        </authorList>
    </citation>
    <scope>NUCLEOTIDE SEQUENCE</scope>
    <source>
        <strain evidence="2">VKM B-2748</strain>
    </source>
</reference>
<keyword evidence="3" id="KW-1185">Reference proteome</keyword>
<dbReference type="EMBL" id="BSFL01000003">
    <property type="protein sequence ID" value="GLK81268.1"/>
    <property type="molecule type" value="Genomic_DNA"/>
</dbReference>